<name>A0ABD6FG52_9PSEU</name>
<evidence type="ECO:0000256" key="1">
    <source>
        <dbReference type="ARBA" id="ARBA00022491"/>
    </source>
</evidence>
<keyword evidence="3 5" id="KW-0238">DNA-binding</keyword>
<evidence type="ECO:0000256" key="5">
    <source>
        <dbReference type="PROSITE-ProRule" id="PRU00335"/>
    </source>
</evidence>
<dbReference type="EMBL" id="QGUI02000154">
    <property type="protein sequence ID" value="MFO7193000.1"/>
    <property type="molecule type" value="Genomic_DNA"/>
</dbReference>
<feature type="domain" description="HTH tetR-type" evidence="6">
    <location>
        <begin position="28"/>
        <end position="88"/>
    </location>
</feature>
<gene>
    <name evidence="7" type="ORF">DIU77_012220</name>
</gene>
<dbReference type="PANTHER" id="PTHR30055:SF151">
    <property type="entry name" value="TRANSCRIPTIONAL REGULATORY PROTEIN"/>
    <property type="match status" value="1"/>
</dbReference>
<dbReference type="GO" id="GO:0003677">
    <property type="term" value="F:DNA binding"/>
    <property type="evidence" value="ECO:0007669"/>
    <property type="project" value="UniProtKB-UniRule"/>
</dbReference>
<evidence type="ECO:0000313" key="7">
    <source>
        <dbReference type="EMBL" id="MFO7193000.1"/>
    </source>
</evidence>
<dbReference type="GO" id="GO:0006355">
    <property type="term" value="P:regulation of DNA-templated transcription"/>
    <property type="evidence" value="ECO:0007669"/>
    <property type="project" value="UniProtKB-ARBA"/>
</dbReference>
<dbReference type="InterPro" id="IPR001647">
    <property type="entry name" value="HTH_TetR"/>
</dbReference>
<reference evidence="7 8" key="1">
    <citation type="journal article" date="2021" name="BMC Genomics">
        <title>Genome-resolved metagenome and metatranscriptome analyses of thermophilic composting reveal key bacterial players and their metabolic interactions.</title>
        <authorList>
            <person name="Braga L.P.P."/>
            <person name="Pereira R.V."/>
            <person name="Martins L.F."/>
            <person name="Moura L.M.S."/>
            <person name="Sanchez F.B."/>
            <person name="Patane J.S.L."/>
            <person name="da Silva A.M."/>
            <person name="Setubal J.C."/>
        </authorList>
    </citation>
    <scope>NUCLEOTIDE SEQUENCE [LARGE SCALE GENOMIC DNA]</scope>
    <source>
        <strain evidence="7">ZC4RG45</strain>
    </source>
</reference>
<evidence type="ECO:0000256" key="3">
    <source>
        <dbReference type="ARBA" id="ARBA00023125"/>
    </source>
</evidence>
<sequence>MAERPELPSSLELAWGRRAPSGRGPRPALNAERIVAAAVRVANAEGLEAVSMNRVAAELGSSPMALYRHVASKDELLMLMFDLPLEKPPRFPDDAGWRERLIMWAQAHREVFQRYPWMVRMPISGPPITPNHMAWFDAGLAALADTALTEGEKVGAVLLVSMHVRSNVQLNADIEAAEANTDQAMVLAHYGAYLRQLINAEDHPAVWRALQAGVFAAEAIEADDDFEFGLETIIAGLEALMQRRERSA</sequence>
<evidence type="ECO:0000259" key="6">
    <source>
        <dbReference type="PROSITE" id="PS50977"/>
    </source>
</evidence>
<evidence type="ECO:0000256" key="2">
    <source>
        <dbReference type="ARBA" id="ARBA00023015"/>
    </source>
</evidence>
<dbReference type="PANTHER" id="PTHR30055">
    <property type="entry name" value="HTH-TYPE TRANSCRIPTIONAL REGULATOR RUTR"/>
    <property type="match status" value="1"/>
</dbReference>
<accession>A0ABD6FG52</accession>
<dbReference type="SUPFAM" id="SSF46689">
    <property type="entry name" value="Homeodomain-like"/>
    <property type="match status" value="1"/>
</dbReference>
<dbReference type="Pfam" id="PF00440">
    <property type="entry name" value="TetR_N"/>
    <property type="match status" value="1"/>
</dbReference>
<dbReference type="Gene3D" id="1.10.357.10">
    <property type="entry name" value="Tetracycline Repressor, domain 2"/>
    <property type="match status" value="1"/>
</dbReference>
<comment type="caution">
    <text evidence="7">The sequence shown here is derived from an EMBL/GenBank/DDBJ whole genome shotgun (WGS) entry which is preliminary data.</text>
</comment>
<dbReference type="Pfam" id="PF02909">
    <property type="entry name" value="TetR_C_1"/>
    <property type="match status" value="1"/>
</dbReference>
<dbReference type="InterPro" id="IPR050109">
    <property type="entry name" value="HTH-type_TetR-like_transc_reg"/>
</dbReference>
<dbReference type="InterPro" id="IPR004111">
    <property type="entry name" value="Repressor_TetR_C"/>
</dbReference>
<dbReference type="PRINTS" id="PR00455">
    <property type="entry name" value="HTHTETR"/>
</dbReference>
<dbReference type="InterPro" id="IPR003012">
    <property type="entry name" value="Tet_transcr_reg_TetR"/>
</dbReference>
<dbReference type="PROSITE" id="PS50977">
    <property type="entry name" value="HTH_TETR_2"/>
    <property type="match status" value="1"/>
</dbReference>
<dbReference type="AlphaFoldDB" id="A0ABD6FG52"/>
<evidence type="ECO:0000256" key="4">
    <source>
        <dbReference type="ARBA" id="ARBA00023163"/>
    </source>
</evidence>
<dbReference type="Proteomes" id="UP000249324">
    <property type="component" value="Unassembled WGS sequence"/>
</dbReference>
<feature type="DNA-binding region" description="H-T-H motif" evidence="5">
    <location>
        <begin position="51"/>
        <end position="70"/>
    </location>
</feature>
<dbReference type="PRINTS" id="PR00400">
    <property type="entry name" value="TETREPRESSOR"/>
</dbReference>
<dbReference type="InterPro" id="IPR009057">
    <property type="entry name" value="Homeodomain-like_sf"/>
</dbReference>
<protein>
    <submittedName>
        <fullName evidence="7">TetR/AcrR family transcriptional regulator</fullName>
    </submittedName>
</protein>
<keyword evidence="4" id="KW-0804">Transcription</keyword>
<dbReference type="SUPFAM" id="SSF48498">
    <property type="entry name" value="Tetracyclin repressor-like, C-terminal domain"/>
    <property type="match status" value="1"/>
</dbReference>
<keyword evidence="2" id="KW-0805">Transcription regulation</keyword>
<dbReference type="Gene3D" id="1.10.10.60">
    <property type="entry name" value="Homeodomain-like"/>
    <property type="match status" value="1"/>
</dbReference>
<dbReference type="InterPro" id="IPR036271">
    <property type="entry name" value="Tet_transcr_reg_TetR-rel_C_sf"/>
</dbReference>
<evidence type="ECO:0000313" key="8">
    <source>
        <dbReference type="Proteomes" id="UP000249324"/>
    </source>
</evidence>
<proteinExistence type="predicted"/>
<keyword evidence="1" id="KW-0678">Repressor</keyword>
<organism evidence="7 8">
    <name type="scientific">Thermocrispum agreste</name>
    <dbReference type="NCBI Taxonomy" id="37925"/>
    <lineage>
        <taxon>Bacteria</taxon>
        <taxon>Bacillati</taxon>
        <taxon>Actinomycetota</taxon>
        <taxon>Actinomycetes</taxon>
        <taxon>Pseudonocardiales</taxon>
        <taxon>Pseudonocardiaceae</taxon>
        <taxon>Thermocrispum</taxon>
    </lineage>
</organism>